<keyword evidence="3" id="KW-1185">Reference proteome</keyword>
<dbReference type="RefSeq" id="WP_019046801.1">
    <property type="nucleotide sequence ID" value="NZ_BAFO02000032.1"/>
</dbReference>
<accession>U5EMW0</accession>
<reference evidence="2 3" key="1">
    <citation type="journal article" date="2014" name="BMC Genomics">
        <title>Genome based analysis of type-I polyketide synthase and nonribosomal peptide synthetase gene clusters in seven strains of five representative Nocardia species.</title>
        <authorList>
            <person name="Komaki H."/>
            <person name="Ichikawa N."/>
            <person name="Hosoyama A."/>
            <person name="Takahashi-Nakaguchi A."/>
            <person name="Matsuzawa T."/>
            <person name="Suzuki K."/>
            <person name="Fujita N."/>
            <person name="Gonoi T."/>
        </authorList>
    </citation>
    <scope>NUCLEOTIDE SEQUENCE [LARGE SCALE GENOMIC DNA]</scope>
    <source>
        <strain evidence="2 3">NBRC 15531</strain>
    </source>
</reference>
<keyword evidence="1" id="KW-0812">Transmembrane</keyword>
<sequence>MSFSVYTSAATVAEQGLGETLTSSLTSPYGVAMQCALIAAIVLFARIDWTRHLPSHNRLEKHSNP</sequence>
<organism evidence="2 3">
    <name type="scientific">Nocardia asteroides NBRC 15531</name>
    <dbReference type="NCBI Taxonomy" id="1110697"/>
    <lineage>
        <taxon>Bacteria</taxon>
        <taxon>Bacillati</taxon>
        <taxon>Actinomycetota</taxon>
        <taxon>Actinomycetes</taxon>
        <taxon>Mycobacteriales</taxon>
        <taxon>Nocardiaceae</taxon>
        <taxon>Nocardia</taxon>
    </lineage>
</organism>
<dbReference type="EMBL" id="BAFO02000032">
    <property type="protein sequence ID" value="GAD86429.1"/>
    <property type="molecule type" value="Genomic_DNA"/>
</dbReference>
<dbReference type="Proteomes" id="UP000017048">
    <property type="component" value="Unassembled WGS sequence"/>
</dbReference>
<keyword evidence="1" id="KW-0472">Membrane</keyword>
<comment type="caution">
    <text evidence="2">The sequence shown here is derived from an EMBL/GenBank/DDBJ whole genome shotgun (WGS) entry which is preliminary data.</text>
</comment>
<gene>
    <name evidence="2" type="ORF">NCAST_32_09150</name>
</gene>
<keyword evidence="1" id="KW-1133">Transmembrane helix</keyword>
<evidence type="ECO:0000313" key="2">
    <source>
        <dbReference type="EMBL" id="GAD86429.1"/>
    </source>
</evidence>
<feature type="transmembrane region" description="Helical" evidence="1">
    <location>
        <begin position="29"/>
        <end position="49"/>
    </location>
</feature>
<proteinExistence type="predicted"/>
<dbReference type="eggNOG" id="ENOG5030KAZ">
    <property type="taxonomic scope" value="Bacteria"/>
</dbReference>
<dbReference type="AlphaFoldDB" id="U5EMW0"/>
<evidence type="ECO:0000256" key="1">
    <source>
        <dbReference type="SAM" id="Phobius"/>
    </source>
</evidence>
<evidence type="ECO:0000313" key="3">
    <source>
        <dbReference type="Proteomes" id="UP000017048"/>
    </source>
</evidence>
<protein>
    <submittedName>
        <fullName evidence="2">Uncharacterized protein</fullName>
    </submittedName>
</protein>
<name>U5EMW0_NOCAS</name>